<reference evidence="3" key="1">
    <citation type="journal article" date="2013" name="Environ. Microbiol.">
        <title>Microbiota from the distal guts of lean and obese adolescents exhibit partial functional redundancy besides clear differences in community structure.</title>
        <authorList>
            <person name="Ferrer M."/>
            <person name="Ruiz A."/>
            <person name="Lanza F."/>
            <person name="Haange S.B."/>
            <person name="Oberbach A."/>
            <person name="Till H."/>
            <person name="Bargiela R."/>
            <person name="Campoy C."/>
            <person name="Segura M.T."/>
            <person name="Richter M."/>
            <person name="von Bergen M."/>
            <person name="Seifert J."/>
            <person name="Suarez A."/>
        </authorList>
    </citation>
    <scope>NUCLEOTIDE SEQUENCE</scope>
</reference>
<name>K1V770_9ZZZZ</name>
<dbReference type="EMBL" id="AJWY01001452">
    <property type="protein sequence ID" value="EKC79761.1"/>
    <property type="molecule type" value="Genomic_DNA"/>
</dbReference>
<evidence type="ECO:0000313" key="3">
    <source>
        <dbReference type="EMBL" id="EKC79761.1"/>
    </source>
</evidence>
<feature type="non-terminal residue" evidence="3">
    <location>
        <position position="1"/>
    </location>
</feature>
<keyword evidence="1" id="KW-0732">Signal</keyword>
<feature type="domain" description="G5" evidence="2">
    <location>
        <begin position="1"/>
        <end position="41"/>
    </location>
</feature>
<proteinExistence type="predicted"/>
<gene>
    <name evidence="3" type="ORF">LEA_02098</name>
</gene>
<dbReference type="InterPro" id="IPR011098">
    <property type="entry name" value="G5_dom"/>
</dbReference>
<accession>K1V770</accession>
<evidence type="ECO:0000256" key="1">
    <source>
        <dbReference type="ARBA" id="ARBA00022729"/>
    </source>
</evidence>
<dbReference type="PROSITE" id="PS51109">
    <property type="entry name" value="G5"/>
    <property type="match status" value="1"/>
</dbReference>
<sequence length="192" mass="22084">GSTEYIYKDKYVNGELISHKCIKQQVLTYPTDKIIVKGNRNIDIINKSYNNKTSYLIKTKYDNKDFKLPMVKLSDKDRDMLERIVTGEFGGSYVGSCLIAQSIKCAIVYDGYTSVSAVIKGMGYVGSTANRSQNAVNAVKYIFDDNNLAVRHRLFYMCTKDYYDSTPGNFHSTQSFILQYENVLFFDRWQKK</sequence>
<dbReference type="Pfam" id="PF07501">
    <property type="entry name" value="G5"/>
    <property type="match status" value="1"/>
</dbReference>
<organism evidence="3">
    <name type="scientific">human gut metagenome</name>
    <dbReference type="NCBI Taxonomy" id="408170"/>
    <lineage>
        <taxon>unclassified sequences</taxon>
        <taxon>metagenomes</taxon>
        <taxon>organismal metagenomes</taxon>
    </lineage>
</organism>
<comment type="caution">
    <text evidence="3">The sequence shown here is derived from an EMBL/GenBank/DDBJ whole genome shotgun (WGS) entry which is preliminary data.</text>
</comment>
<dbReference type="AlphaFoldDB" id="K1V770"/>
<evidence type="ECO:0000259" key="2">
    <source>
        <dbReference type="PROSITE" id="PS51109"/>
    </source>
</evidence>
<protein>
    <recommendedName>
        <fullName evidence="2">G5 domain-containing protein</fullName>
    </recommendedName>
</protein>